<comment type="caution">
    <text evidence="4">The sequence shown here is derived from an EMBL/GenBank/DDBJ whole genome shotgun (WGS) entry which is preliminary data.</text>
</comment>
<reference evidence="4" key="1">
    <citation type="submission" date="2023-11" db="EMBL/GenBank/DDBJ databases">
        <authorList>
            <person name="De Vega J J."/>
            <person name="De Vega J J."/>
        </authorList>
    </citation>
    <scope>NUCLEOTIDE SEQUENCE</scope>
</reference>
<dbReference type="InterPro" id="IPR005197">
    <property type="entry name" value="Glyco_hydro_71"/>
</dbReference>
<sequence length="1337" mass="142594">MRVFTLAAAMLLAPLKVVDAAAVFAHFMITNTGSWGVNDWVNDMKAAQAMQLDAFVINMAVGDPHNSQLSNAFAAAQSTGFNLFFSFDYGGNGPWTQQQVLDTLTPWIGNARYYKRGSSPMVSTFAGDANHADWTHIKSVTGCYFIPDWSAVSAKEAWSYVGQADGLFSWAAWPVGPQPMNTFPDASYLLFEGDDIANRPVGANYMMPVSPWFYTNLPGYGKNWLWNGDTLWFDRWDQVFYSRPDFVEIISWNDFGESHYIGPLNPTSYDAFTIGKAPFNYVDGMPHTGWTTFLPYLIQTYKTGKAAASQQLLTAWFRLSPAAACGDGGTTGDVAAQLQVEYPPSQMLQDKIYFAALLNAEVAPTVTVGGNSIPAQWDKRPYGGVGIYRGSAAYGGNLGTVQVNVAGMVVTGQSITTVCHNGLNNFNAWVGSATGSGTVAPPVWSIYDTSATCIAGTSVGNFQGLCNFSCKYGYCPYGSCICTQMGIQPAKPPPTTTVGYPAAGMDASYGGLCSFDCTYGYCPTTACDTVKHPLTTPSFSPFNPNVCTKGSAKSDPNLGGLCSFACGFGMCPMHVCNCDLQGPQPVLPAYTASATGVALSGVTDGGLCSWSCPYGYCPPGACAHGSSPPSGPTTTSAPPPPPTTTQAPPPPTTTTFSGPTSCPSIYSVAKKHLDQMMTYYVAPPNDLGGGVWISEPDDADREWTDANKWETLYNYVWATGDKTYDIFNQIAGPYPGGGQTAPPAGWDTYFGKSRDDALWTALMFIKVGQYKASIGSTSDPHPSDFYVSAYSLHTLSGQPGHRHSVPGSNRVSALLGPVFAVAEFAGTGNDCTYKNTITNGLFLLTSATMYNTVGGDQYLNDAKRVWAWLETSGARRSDGIWYDGIQVNTKTGQCSVDQGLWTYNQGVIAAGLAGLYVATGRTNHTLLDIAEQTIDAVFSGTDFVAPNGIIRESCDISASQYKACSSSNPDPQVFKGIFMKHLQYYIDTANDSTNRVYHKYFNKVFAQYSGVYHYATDSVAEAGNLWWTPSQGGMVINGYTDQAALDCILAAAKYAYLPLTMSFLEKFKSSAQKVGVQATAFAQTSGQKIASGSREFAQGFSLPGEAEKAAKILDSFLADPDRPESALNSIPKSVLQNARGLAIFQVLKAGFVFSGKAGSGIVIARLPDGSWSAPSCIATGGLGWGLQIGADITDFVIVLRDEEAVQAFSQGGNVTIGGNISAAAGPIGTGGSVQAAIASMPTPMFSYSKSKGLFAGVSLEGTMLIERKDANRDFYGTVVPVRDILSGRVPPPEIASRLYEIIEAAEGLDESGLPQEGYVPNAEGGHDDHLVFDVNGH</sequence>
<feature type="signal peptide" evidence="2">
    <location>
        <begin position="1"/>
        <end position="20"/>
    </location>
</feature>
<dbReference type="Pfam" id="PF03659">
    <property type="entry name" value="Glyco_hydro_71"/>
    <property type="match status" value="1"/>
</dbReference>
<dbReference type="GO" id="GO:0035091">
    <property type="term" value="F:phosphatidylinositol binding"/>
    <property type="evidence" value="ECO:0007669"/>
    <property type="project" value="TreeGrafter"/>
</dbReference>
<dbReference type="InterPro" id="IPR033643">
    <property type="entry name" value="SYLF_SH3YL1-like"/>
</dbReference>
<feature type="region of interest" description="Disordered" evidence="1">
    <location>
        <begin position="627"/>
        <end position="660"/>
    </location>
</feature>
<feature type="domain" description="Ysc84 actin-binding" evidence="3">
    <location>
        <begin position="1181"/>
        <end position="1305"/>
    </location>
</feature>
<dbReference type="InterPro" id="IPR005198">
    <property type="entry name" value="Glyco_hydro_76"/>
</dbReference>
<dbReference type="InterPro" id="IPR007461">
    <property type="entry name" value="Ysc84_actin-binding"/>
</dbReference>
<name>A0AAD2H863_9AGAR</name>
<dbReference type="InterPro" id="IPR008928">
    <property type="entry name" value="6-hairpin_glycosidase_sf"/>
</dbReference>
<accession>A0AAD2H863</accession>
<dbReference type="Pfam" id="PF04366">
    <property type="entry name" value="Ysc84"/>
    <property type="match status" value="1"/>
</dbReference>
<dbReference type="Pfam" id="PF03663">
    <property type="entry name" value="Glyco_hydro_76"/>
    <property type="match status" value="1"/>
</dbReference>
<keyword evidence="5" id="KW-1185">Reference proteome</keyword>
<gene>
    <name evidence="4" type="ORF">MYCIT1_LOCUS14930</name>
</gene>
<evidence type="ECO:0000256" key="2">
    <source>
        <dbReference type="SAM" id="SignalP"/>
    </source>
</evidence>
<dbReference type="GO" id="GO:0051017">
    <property type="term" value="P:actin filament bundle assembly"/>
    <property type="evidence" value="ECO:0007669"/>
    <property type="project" value="TreeGrafter"/>
</dbReference>
<dbReference type="GO" id="GO:0051015">
    <property type="term" value="F:actin filament binding"/>
    <property type="evidence" value="ECO:0007669"/>
    <property type="project" value="TreeGrafter"/>
</dbReference>
<dbReference type="Proteomes" id="UP001295794">
    <property type="component" value="Unassembled WGS sequence"/>
</dbReference>
<dbReference type="EMBL" id="CAVNYO010000167">
    <property type="protein sequence ID" value="CAK5270481.1"/>
    <property type="molecule type" value="Genomic_DNA"/>
</dbReference>
<dbReference type="GO" id="GO:0030479">
    <property type="term" value="C:actin cortical patch"/>
    <property type="evidence" value="ECO:0007669"/>
    <property type="project" value="TreeGrafter"/>
</dbReference>
<dbReference type="GO" id="GO:0051666">
    <property type="term" value="P:actin cortical patch localization"/>
    <property type="evidence" value="ECO:0007669"/>
    <property type="project" value="TreeGrafter"/>
</dbReference>
<organism evidence="4 5">
    <name type="scientific">Mycena citricolor</name>
    <dbReference type="NCBI Taxonomy" id="2018698"/>
    <lineage>
        <taxon>Eukaryota</taxon>
        <taxon>Fungi</taxon>
        <taxon>Dikarya</taxon>
        <taxon>Basidiomycota</taxon>
        <taxon>Agaricomycotina</taxon>
        <taxon>Agaricomycetes</taxon>
        <taxon>Agaricomycetidae</taxon>
        <taxon>Agaricales</taxon>
        <taxon>Marasmiineae</taxon>
        <taxon>Mycenaceae</taxon>
        <taxon>Mycena</taxon>
    </lineage>
</organism>
<protein>
    <recommendedName>
        <fullName evidence="3">Ysc84 actin-binding domain-containing protein</fullName>
    </recommendedName>
</protein>
<keyword evidence="2" id="KW-0732">Signal</keyword>
<dbReference type="Gene3D" id="1.50.10.20">
    <property type="match status" value="1"/>
</dbReference>
<dbReference type="CDD" id="cd11577">
    <property type="entry name" value="GH71"/>
    <property type="match status" value="1"/>
</dbReference>
<feature type="compositionally biased region" description="Pro residues" evidence="1">
    <location>
        <begin position="637"/>
        <end position="652"/>
    </location>
</feature>
<proteinExistence type="predicted"/>
<dbReference type="PANTHER" id="PTHR15629:SF7">
    <property type="entry name" value="YSC84 ACTIN-BINDING DOMAIN-CONTAINING PROTEIN"/>
    <property type="match status" value="1"/>
</dbReference>
<dbReference type="Gene3D" id="3.20.20.80">
    <property type="entry name" value="Glycosidases"/>
    <property type="match status" value="1"/>
</dbReference>
<feature type="chain" id="PRO_5041960244" description="Ysc84 actin-binding domain-containing protein" evidence="2">
    <location>
        <begin position="21"/>
        <end position="1337"/>
    </location>
</feature>
<dbReference type="GO" id="GO:0051118">
    <property type="term" value="F:glucan endo-1,3-alpha-glucosidase activity"/>
    <property type="evidence" value="ECO:0007669"/>
    <property type="project" value="InterPro"/>
</dbReference>
<dbReference type="InterPro" id="IPR051702">
    <property type="entry name" value="SH3_domain_YSC84-like"/>
</dbReference>
<dbReference type="PANTHER" id="PTHR15629">
    <property type="entry name" value="SH3YL1 PROTEIN"/>
    <property type="match status" value="1"/>
</dbReference>
<dbReference type="SUPFAM" id="SSF48208">
    <property type="entry name" value="Six-hairpin glycosidases"/>
    <property type="match status" value="1"/>
</dbReference>
<evidence type="ECO:0000313" key="5">
    <source>
        <dbReference type="Proteomes" id="UP001295794"/>
    </source>
</evidence>
<dbReference type="CDD" id="cd11525">
    <property type="entry name" value="SYLF_SH3YL1_like"/>
    <property type="match status" value="1"/>
</dbReference>
<dbReference type="GO" id="GO:0005975">
    <property type="term" value="P:carbohydrate metabolic process"/>
    <property type="evidence" value="ECO:0007669"/>
    <property type="project" value="InterPro"/>
</dbReference>
<evidence type="ECO:0000259" key="3">
    <source>
        <dbReference type="Pfam" id="PF04366"/>
    </source>
</evidence>
<feature type="compositionally biased region" description="Low complexity" evidence="1">
    <location>
        <begin position="627"/>
        <end position="636"/>
    </location>
</feature>
<evidence type="ECO:0000256" key="1">
    <source>
        <dbReference type="SAM" id="MobiDB-lite"/>
    </source>
</evidence>
<evidence type="ECO:0000313" key="4">
    <source>
        <dbReference type="EMBL" id="CAK5270481.1"/>
    </source>
</evidence>